<evidence type="ECO:0000259" key="1">
    <source>
        <dbReference type="Pfam" id="PF13963"/>
    </source>
</evidence>
<dbReference type="Pfam" id="PF13963">
    <property type="entry name" value="Transpos_assoc"/>
    <property type="match status" value="1"/>
</dbReference>
<dbReference type="AlphaFoldDB" id="A0A9P0YGX6"/>
<accession>A0A9P0YGX6</accession>
<evidence type="ECO:0000313" key="3">
    <source>
        <dbReference type="Proteomes" id="UP001152484"/>
    </source>
</evidence>
<dbReference type="OrthoDB" id="991426at2759"/>
<dbReference type="EMBL" id="CAMAPE010000002">
    <property type="protein sequence ID" value="CAH9054145.1"/>
    <property type="molecule type" value="Genomic_DNA"/>
</dbReference>
<dbReference type="InterPro" id="IPR029480">
    <property type="entry name" value="Transpos_assoc"/>
</dbReference>
<keyword evidence="3" id="KW-1185">Reference proteome</keyword>
<gene>
    <name evidence="2" type="ORF">CEURO_LOCUS603</name>
</gene>
<protein>
    <recommendedName>
        <fullName evidence="1">Transposase-associated domain-containing protein</fullName>
    </recommendedName>
</protein>
<dbReference type="PANTHER" id="PTHR10775:SF182">
    <property type="entry name" value="TRANSPOSON, EN_SPM-LIKE, TRANSPOSASE-ASSOCIATED DOMAIN PROTEIN-RELATED"/>
    <property type="match status" value="1"/>
</dbReference>
<dbReference type="PANTHER" id="PTHR10775">
    <property type="entry name" value="OS08G0208400 PROTEIN"/>
    <property type="match status" value="1"/>
</dbReference>
<sequence length="235" mass="27143">MDRSWMYGLRNTSEFFTGVNGFIKHALAHQKQGHIWILCPCSRCRNLKKENDANVVLQHLLQRGFRENYRIWSLHGETCVDDEVVARPTSSNLKRKVSDIANASNDQNDTTNDGNEYNVDLIDDLLKDVHESFEHQPNSYESMVDDARIPLYSTSSFTKLSAVLKLFHLKSKYGWSNVSFTELLTLLQEMLPEGNTLPDTTYKARRILCPMGTEWKKNHACPNDCVLYRNEHEKT</sequence>
<comment type="caution">
    <text evidence="2">The sequence shown here is derived from an EMBL/GenBank/DDBJ whole genome shotgun (WGS) entry which is preliminary data.</text>
</comment>
<proteinExistence type="predicted"/>
<name>A0A9P0YGX6_CUSEU</name>
<dbReference type="Proteomes" id="UP001152484">
    <property type="component" value="Unassembled WGS sequence"/>
</dbReference>
<evidence type="ECO:0000313" key="2">
    <source>
        <dbReference type="EMBL" id="CAH9054145.1"/>
    </source>
</evidence>
<feature type="domain" description="Transposase-associated" evidence="1">
    <location>
        <begin position="3"/>
        <end position="77"/>
    </location>
</feature>
<reference evidence="2" key="1">
    <citation type="submission" date="2022-07" db="EMBL/GenBank/DDBJ databases">
        <authorList>
            <person name="Macas J."/>
            <person name="Novak P."/>
            <person name="Neumann P."/>
        </authorList>
    </citation>
    <scope>NUCLEOTIDE SEQUENCE</scope>
</reference>
<organism evidence="2 3">
    <name type="scientific">Cuscuta europaea</name>
    <name type="common">European dodder</name>
    <dbReference type="NCBI Taxonomy" id="41803"/>
    <lineage>
        <taxon>Eukaryota</taxon>
        <taxon>Viridiplantae</taxon>
        <taxon>Streptophyta</taxon>
        <taxon>Embryophyta</taxon>
        <taxon>Tracheophyta</taxon>
        <taxon>Spermatophyta</taxon>
        <taxon>Magnoliopsida</taxon>
        <taxon>eudicotyledons</taxon>
        <taxon>Gunneridae</taxon>
        <taxon>Pentapetalae</taxon>
        <taxon>asterids</taxon>
        <taxon>lamiids</taxon>
        <taxon>Solanales</taxon>
        <taxon>Convolvulaceae</taxon>
        <taxon>Cuscuteae</taxon>
        <taxon>Cuscuta</taxon>
        <taxon>Cuscuta subgen. Cuscuta</taxon>
    </lineage>
</organism>